<dbReference type="CDD" id="cd08911">
    <property type="entry name" value="START_STARD7-like"/>
    <property type="match status" value="1"/>
</dbReference>
<name>A0A8P4FXX0_DICLA</name>
<reference evidence="3" key="2">
    <citation type="submission" date="2025-09" db="UniProtKB">
        <authorList>
            <consortium name="Ensembl"/>
        </authorList>
    </citation>
    <scope>IDENTIFICATION</scope>
</reference>
<dbReference type="Pfam" id="PF01852">
    <property type="entry name" value="START"/>
    <property type="match status" value="1"/>
</dbReference>
<dbReference type="InterPro" id="IPR041949">
    <property type="entry name" value="START_STARD7"/>
</dbReference>
<evidence type="ECO:0000313" key="4">
    <source>
        <dbReference type="Proteomes" id="UP000694389"/>
    </source>
</evidence>
<protein>
    <submittedName>
        <fullName evidence="3">StAR-related lipid transfer (START) domain containing 7</fullName>
    </submittedName>
</protein>
<evidence type="ECO:0000259" key="2">
    <source>
        <dbReference type="PROSITE" id="PS50848"/>
    </source>
</evidence>
<gene>
    <name evidence="3" type="primary">stard7</name>
</gene>
<dbReference type="PANTHER" id="PTHR19308:SF8">
    <property type="entry name" value="STAR-RELATED LIPID TRANSFER PROTEIN 7, MITOCHONDRIAL"/>
    <property type="match status" value="1"/>
</dbReference>
<dbReference type="Gene3D" id="3.30.530.20">
    <property type="match status" value="2"/>
</dbReference>
<dbReference type="SUPFAM" id="SSF55961">
    <property type="entry name" value="Bet v1-like"/>
    <property type="match status" value="2"/>
</dbReference>
<dbReference type="PROSITE" id="PS50848">
    <property type="entry name" value="START"/>
    <property type="match status" value="1"/>
</dbReference>
<organism evidence="3 4">
    <name type="scientific">Dicentrarchus labrax</name>
    <name type="common">European seabass</name>
    <name type="synonym">Morone labrax</name>
    <dbReference type="NCBI Taxonomy" id="13489"/>
    <lineage>
        <taxon>Eukaryota</taxon>
        <taxon>Metazoa</taxon>
        <taxon>Chordata</taxon>
        <taxon>Craniata</taxon>
        <taxon>Vertebrata</taxon>
        <taxon>Euteleostomi</taxon>
        <taxon>Actinopterygii</taxon>
        <taxon>Neopterygii</taxon>
        <taxon>Teleostei</taxon>
        <taxon>Neoteleostei</taxon>
        <taxon>Acanthomorphata</taxon>
        <taxon>Eupercaria</taxon>
        <taxon>Moronidae</taxon>
        <taxon>Dicentrarchus</taxon>
    </lineage>
</organism>
<dbReference type="PANTHER" id="PTHR19308">
    <property type="entry name" value="PHOSPHATIDYLCHOLINE TRANSFER PROTEIN"/>
    <property type="match status" value="1"/>
</dbReference>
<feature type="region of interest" description="Disordered" evidence="1">
    <location>
        <begin position="450"/>
        <end position="479"/>
    </location>
</feature>
<dbReference type="AlphaFoldDB" id="A0A8P4FXX0"/>
<reference evidence="3" key="1">
    <citation type="submission" date="2025-08" db="UniProtKB">
        <authorList>
            <consortium name="Ensembl"/>
        </authorList>
    </citation>
    <scope>IDENTIFICATION</scope>
</reference>
<dbReference type="InterPro" id="IPR002913">
    <property type="entry name" value="START_lipid-bd_dom"/>
</dbReference>
<dbReference type="Ensembl" id="ENSDLAT00005087567.1">
    <property type="protein sequence ID" value="ENSDLAP00005067435.1"/>
    <property type="gene ID" value="ENSDLAG00005016094.2"/>
</dbReference>
<dbReference type="GO" id="GO:0008289">
    <property type="term" value="F:lipid binding"/>
    <property type="evidence" value="ECO:0007669"/>
    <property type="project" value="InterPro"/>
</dbReference>
<sequence>MFHSVPRRPICDIGVNTMRLQSTETFRRTVEEGRAKLEKVPWVGLLLSWLQRASVGAGEAARSGQKKKGLLSIFADHCSFVTGQRLRRACQIGELYSNLYSERTRWTLVGNIWRRFQSKHAPAGKLVAALAGVFMWDNEKIQDEEIRRCGLELQALDAAKCLNTASGTVSGQLETGWEMVMEEKDFRVWKRPIPNSHLYEYRVLGSYNDVTPRQFFNVQLDTEYRKKWDSLVIKLEVVDRDVDTGSEVVHWATHFPVSFCCLLFCLKGGGCFLIMCVHKAHSPYLFFVNATMTDLGFSFAQKQLLAKLQYIHQFLFEIVGIYLILFNVPSQYPMYSRDYVYVRRYSVDADNNLMVLVSRAVQHPRVPETQEFVRVHSYQSKMVIRPHKSFDENGFDYLLTYSDNPQTVFPRYCVSWMVSSGMPDFLEKLHTAALRAKNLEVGIHDYAGVIKSSDTNRQPSQERLSGESPHTGGPGQIYA</sequence>
<dbReference type="InterPro" id="IPR023393">
    <property type="entry name" value="START-like_dom_sf"/>
</dbReference>
<dbReference type="GeneTree" id="ENSGT00940000157856"/>
<feature type="compositionally biased region" description="Polar residues" evidence="1">
    <location>
        <begin position="452"/>
        <end position="463"/>
    </location>
</feature>
<keyword evidence="4" id="KW-1185">Reference proteome</keyword>
<evidence type="ECO:0000313" key="3">
    <source>
        <dbReference type="Ensembl" id="ENSDLAP00005067435.1"/>
    </source>
</evidence>
<accession>A0A8P4FXX0</accession>
<dbReference type="Proteomes" id="UP000694389">
    <property type="component" value="Unassembled WGS sequence"/>
</dbReference>
<evidence type="ECO:0000256" key="1">
    <source>
        <dbReference type="SAM" id="MobiDB-lite"/>
    </source>
</evidence>
<dbReference type="GO" id="GO:0005737">
    <property type="term" value="C:cytoplasm"/>
    <property type="evidence" value="ECO:0007669"/>
    <property type="project" value="UniProtKB-ARBA"/>
</dbReference>
<feature type="domain" description="START" evidence="2">
    <location>
        <begin position="174"/>
        <end position="438"/>
    </location>
</feature>
<proteinExistence type="predicted"/>
<dbReference type="InterPro" id="IPR051213">
    <property type="entry name" value="START_lipid_transfer"/>
</dbReference>